<evidence type="ECO:0000313" key="1">
    <source>
        <dbReference type="EMBL" id="GFO03775.1"/>
    </source>
</evidence>
<proteinExistence type="predicted"/>
<dbReference type="Proteomes" id="UP000735302">
    <property type="component" value="Unassembled WGS sequence"/>
</dbReference>
<comment type="caution">
    <text evidence="1">The sequence shown here is derived from an EMBL/GenBank/DDBJ whole genome shotgun (WGS) entry which is preliminary data.</text>
</comment>
<dbReference type="AlphaFoldDB" id="A0AAV4A6H8"/>
<sequence>MGKLAYAETGCATWPQVILPGFVQHVHKSGVVGSLPKLFCHVTDSTGLLHTAPVCKTHRGTKNTGTFNVDVIIHLSSMESIV</sequence>
<dbReference type="EMBL" id="BLXT01003731">
    <property type="protein sequence ID" value="GFO03775.1"/>
    <property type="molecule type" value="Genomic_DNA"/>
</dbReference>
<keyword evidence="2" id="KW-1185">Reference proteome</keyword>
<protein>
    <submittedName>
        <fullName evidence="1">Uncharacterized protein</fullName>
    </submittedName>
</protein>
<organism evidence="1 2">
    <name type="scientific">Plakobranchus ocellatus</name>
    <dbReference type="NCBI Taxonomy" id="259542"/>
    <lineage>
        <taxon>Eukaryota</taxon>
        <taxon>Metazoa</taxon>
        <taxon>Spiralia</taxon>
        <taxon>Lophotrochozoa</taxon>
        <taxon>Mollusca</taxon>
        <taxon>Gastropoda</taxon>
        <taxon>Heterobranchia</taxon>
        <taxon>Euthyneura</taxon>
        <taxon>Panpulmonata</taxon>
        <taxon>Sacoglossa</taxon>
        <taxon>Placobranchoidea</taxon>
        <taxon>Plakobranchidae</taxon>
        <taxon>Plakobranchus</taxon>
    </lineage>
</organism>
<accession>A0AAV4A6H8</accession>
<name>A0AAV4A6H8_9GAST</name>
<evidence type="ECO:0000313" key="2">
    <source>
        <dbReference type="Proteomes" id="UP000735302"/>
    </source>
</evidence>
<reference evidence="1 2" key="1">
    <citation type="journal article" date="2021" name="Elife">
        <title>Chloroplast acquisition without the gene transfer in kleptoplastic sea slugs, Plakobranchus ocellatus.</title>
        <authorList>
            <person name="Maeda T."/>
            <person name="Takahashi S."/>
            <person name="Yoshida T."/>
            <person name="Shimamura S."/>
            <person name="Takaki Y."/>
            <person name="Nagai Y."/>
            <person name="Toyoda A."/>
            <person name="Suzuki Y."/>
            <person name="Arimoto A."/>
            <person name="Ishii H."/>
            <person name="Satoh N."/>
            <person name="Nishiyama T."/>
            <person name="Hasebe M."/>
            <person name="Maruyama T."/>
            <person name="Minagawa J."/>
            <person name="Obokata J."/>
            <person name="Shigenobu S."/>
        </authorList>
    </citation>
    <scope>NUCLEOTIDE SEQUENCE [LARGE SCALE GENOMIC DNA]</scope>
</reference>
<gene>
    <name evidence="1" type="ORF">PoB_003028000</name>
</gene>